<evidence type="ECO:0000256" key="1">
    <source>
        <dbReference type="SAM" id="MobiDB-lite"/>
    </source>
</evidence>
<proteinExistence type="predicted"/>
<evidence type="ECO:0000313" key="3">
    <source>
        <dbReference type="Proteomes" id="UP000694844"/>
    </source>
</evidence>
<keyword evidence="2" id="KW-0732">Signal</keyword>
<protein>
    <submittedName>
        <fullName evidence="4">Uncharacterized protein LOC111133141</fullName>
    </submittedName>
</protein>
<dbReference type="KEGG" id="cvn:111133141"/>
<dbReference type="OrthoDB" id="10415315at2759"/>
<evidence type="ECO:0000256" key="2">
    <source>
        <dbReference type="SAM" id="SignalP"/>
    </source>
</evidence>
<dbReference type="RefSeq" id="XP_022336951.1">
    <property type="nucleotide sequence ID" value="XM_022481243.1"/>
</dbReference>
<dbReference type="GeneID" id="111133141"/>
<keyword evidence="3" id="KW-1185">Reference proteome</keyword>
<gene>
    <name evidence="4" type="primary">LOC111133141</name>
</gene>
<name>A0A8B8EBQ9_CRAVI</name>
<reference evidence="4" key="1">
    <citation type="submission" date="2025-08" db="UniProtKB">
        <authorList>
            <consortium name="RefSeq"/>
        </authorList>
    </citation>
    <scope>IDENTIFICATION</scope>
    <source>
        <tissue evidence="4">Whole sample</tissue>
    </source>
</reference>
<accession>A0A8B8EBQ9</accession>
<dbReference type="AlphaFoldDB" id="A0A8B8EBQ9"/>
<dbReference type="Proteomes" id="UP000694844">
    <property type="component" value="Chromosome 5"/>
</dbReference>
<evidence type="ECO:0000313" key="4">
    <source>
        <dbReference type="RefSeq" id="XP_022336951.1"/>
    </source>
</evidence>
<sequence length="725" mass="79032">MTMKMLFSRKAILVGGLFVLFLIGTKAQSPTVDADKAQPRAFLKCPTARAATFMYFSDSWTEVPDTNTDYDSLNCGNVKITRGELEGKCGVCGDYYNGPRHNEYPNGKYASIRYPTYIYREGAIINVTVQVAENGNGGYYIFKLCDSDALEDTQSCFDKTVLSLARSPGVKKIYVPKVNASSDIVVPLQLPERFSCNVCTLQWTWVTSVDEGCEEIDGKHICGEGLGPQTTLVNCADIAIMAKSVAFPKDFPWPDFTSKYDSMAHDDDEHPISPVDPHLPPPVVDRIKDDSTAPPVTTKKPSLLFPGGRNPYKRKRPLVPIKPEIVIKPVAPAENEAPLLKKKDYKKTFGGLGLGLLETLIPVGLLMGVGGMLSDRLSDRQRQNQILAAQPGLILNGGVGLSPVAAEHRVLIGEQILPFAASSAAGGLAGGTMTGGLPAQGRLPLAGLSPLLTGMDLSEAQVQQLIPLVPVIATPEVLQLIPKSLPSNNRLGTLIPLIVERRRLVQIFPHLTPHQITQMHLRYRAMQQQGRLGVGQGGANAVYQGQSGFDGTFQGQGGFVGGADVNIRNAQYQSGNQQWYSNNVQNNQNSGFFELPQDHSFTSNGNANVNANVNSTIIDSRPSRGDIANPEFEFDLEPDVLIERENRRNTSPYSKNCPPTEQVCRSRFTTKEPTIYGPISIMEMICELECKDGKQSCPAKICICACPENDDASLIEMLESFDNPP</sequence>
<feature type="chain" id="PRO_5034781373" evidence="2">
    <location>
        <begin position="28"/>
        <end position="725"/>
    </location>
</feature>
<organism evidence="3 4">
    <name type="scientific">Crassostrea virginica</name>
    <name type="common">Eastern oyster</name>
    <dbReference type="NCBI Taxonomy" id="6565"/>
    <lineage>
        <taxon>Eukaryota</taxon>
        <taxon>Metazoa</taxon>
        <taxon>Spiralia</taxon>
        <taxon>Lophotrochozoa</taxon>
        <taxon>Mollusca</taxon>
        <taxon>Bivalvia</taxon>
        <taxon>Autobranchia</taxon>
        <taxon>Pteriomorphia</taxon>
        <taxon>Ostreida</taxon>
        <taxon>Ostreoidea</taxon>
        <taxon>Ostreidae</taxon>
        <taxon>Crassostrea</taxon>
    </lineage>
</organism>
<feature type="signal peptide" evidence="2">
    <location>
        <begin position="1"/>
        <end position="27"/>
    </location>
</feature>
<feature type="region of interest" description="Disordered" evidence="1">
    <location>
        <begin position="287"/>
        <end position="307"/>
    </location>
</feature>